<feature type="domain" description="Glucose-methanol-choline oxidoreductase N-terminal" evidence="6">
    <location>
        <begin position="244"/>
        <end position="258"/>
    </location>
</feature>
<dbReference type="KEGG" id="htq:FRZ44_48520"/>
<dbReference type="GO" id="GO:0050660">
    <property type="term" value="F:flavin adenine dinucleotide binding"/>
    <property type="evidence" value="ECO:0007669"/>
    <property type="project" value="InterPro"/>
</dbReference>
<dbReference type="InterPro" id="IPR012132">
    <property type="entry name" value="GMC_OxRdtase"/>
</dbReference>
<evidence type="ECO:0000259" key="6">
    <source>
        <dbReference type="PROSITE" id="PS00624"/>
    </source>
</evidence>
<dbReference type="AlphaFoldDB" id="A0A5J6MPM3"/>
<accession>A0A5J6MPM3</accession>
<dbReference type="GO" id="GO:0016614">
    <property type="term" value="F:oxidoreductase activity, acting on CH-OH group of donors"/>
    <property type="evidence" value="ECO:0007669"/>
    <property type="project" value="InterPro"/>
</dbReference>
<feature type="binding site" evidence="5">
    <location>
        <position position="85"/>
    </location>
    <ligand>
        <name>FAD</name>
        <dbReference type="ChEBI" id="CHEBI:57692"/>
    </ligand>
</feature>
<dbReference type="InterPro" id="IPR007867">
    <property type="entry name" value="GMC_OxRtase_C"/>
</dbReference>
<protein>
    <submittedName>
        <fullName evidence="7">Putative glucose-methanol-choline oxidoreductase</fullName>
    </submittedName>
</protein>
<evidence type="ECO:0000256" key="3">
    <source>
        <dbReference type="ARBA" id="ARBA00022630"/>
    </source>
</evidence>
<evidence type="ECO:0000313" key="8">
    <source>
        <dbReference type="Proteomes" id="UP000326202"/>
    </source>
</evidence>
<dbReference type="SUPFAM" id="SSF54373">
    <property type="entry name" value="FAD-linked reductases, C-terminal domain"/>
    <property type="match status" value="1"/>
</dbReference>
<sequence length="501" mass="53376">MMPAHVDTLILGGGTAGCALAGLIAERSSDSILLLEAGPDYGPLRDGRWPRELLDARRLPVSHDWGYDSGPFLPGRRVAYERARVIAGCSAHNGCSAVWGTQWDYDGWADSGNPGWSAGEVQPLLQAIDRRLKVRRYADSEIPPYQRAVFEAARAAGFAASADMNDLTEDEAVAYCPVNNQRGIRWNTAFAYLDAARGRRGLTIQGGALIVRLLIERGRVAGAEAIIDGVATIVRARRTILTAGAYGSPAILLRSGIGDPDALEPLGIPVEHALPGVGRNLQDHPAIAVAFPGSPALEEISAAFERGNWTPEELVIVKARSRHAAESFDIHLFSEGGRVADGSDAWRWQIYAAGLLPRSRGEVRLASRDPAASPLIDHRHLSDAGGADLAVLADGVEIVGRIAAQPSLKSLLGAPIAAPIGGGRRELEAWIRSQVVHYWHPVGTCAMGADPKAGAVVDARGRLHGLADGYVADASIMPRIPRANTNIPTVLVAERIASWLT</sequence>
<evidence type="ECO:0000256" key="2">
    <source>
        <dbReference type="ARBA" id="ARBA00010790"/>
    </source>
</evidence>
<dbReference type="EMBL" id="CP042906">
    <property type="protein sequence ID" value="QEX19538.1"/>
    <property type="molecule type" value="Genomic_DNA"/>
</dbReference>
<feature type="binding site" evidence="5">
    <location>
        <position position="438"/>
    </location>
    <ligand>
        <name>substrate</name>
    </ligand>
</feature>
<dbReference type="InterPro" id="IPR000172">
    <property type="entry name" value="GMC_OxRdtase_N"/>
</dbReference>
<comment type="cofactor">
    <cofactor evidence="1 5">
        <name>FAD</name>
        <dbReference type="ChEBI" id="CHEBI:57692"/>
    </cofactor>
</comment>
<proteinExistence type="inferred from homology"/>
<dbReference type="SUPFAM" id="SSF51905">
    <property type="entry name" value="FAD/NAD(P)-binding domain"/>
    <property type="match status" value="1"/>
</dbReference>
<reference evidence="7 8" key="1">
    <citation type="submission" date="2019-08" db="EMBL/GenBank/DDBJ databases">
        <title>Hyperibacter terrae gen. nov., sp. nov. and Hyperibacter viscosus sp. nov., two new members in the family Rhodospirillaceae isolated from the rhizosphere of Hypericum perforatum.</title>
        <authorList>
            <person name="Noviana Z."/>
        </authorList>
    </citation>
    <scope>NUCLEOTIDE SEQUENCE [LARGE SCALE GENOMIC DNA]</scope>
    <source>
        <strain evidence="7 8">R5913</strain>
    </source>
</reference>
<keyword evidence="4 5" id="KW-0274">FAD</keyword>
<gene>
    <name evidence="7" type="ORF">FRZ44_48520</name>
</gene>
<evidence type="ECO:0000256" key="4">
    <source>
        <dbReference type="ARBA" id="ARBA00022827"/>
    </source>
</evidence>
<keyword evidence="3" id="KW-0285">Flavoprotein</keyword>
<dbReference type="Gene3D" id="3.30.410.40">
    <property type="match status" value="1"/>
</dbReference>
<dbReference type="OrthoDB" id="337582at2"/>
<evidence type="ECO:0000256" key="5">
    <source>
        <dbReference type="PIRSR" id="PIRSR000137-2"/>
    </source>
</evidence>
<keyword evidence="8" id="KW-1185">Reference proteome</keyword>
<dbReference type="PIRSF" id="PIRSF000137">
    <property type="entry name" value="Alcohol_oxidase"/>
    <property type="match status" value="1"/>
</dbReference>
<dbReference type="PANTHER" id="PTHR11552:SF147">
    <property type="entry name" value="CHOLINE DEHYDROGENASE, MITOCHONDRIAL"/>
    <property type="match status" value="1"/>
</dbReference>
<dbReference type="Pfam" id="PF00732">
    <property type="entry name" value="GMC_oxred_N"/>
    <property type="match status" value="1"/>
</dbReference>
<dbReference type="PROSITE" id="PS00624">
    <property type="entry name" value="GMC_OXRED_2"/>
    <property type="match status" value="1"/>
</dbReference>
<organism evidence="7 8">
    <name type="scientific">Hypericibacter terrae</name>
    <dbReference type="NCBI Taxonomy" id="2602015"/>
    <lineage>
        <taxon>Bacteria</taxon>
        <taxon>Pseudomonadati</taxon>
        <taxon>Pseudomonadota</taxon>
        <taxon>Alphaproteobacteria</taxon>
        <taxon>Rhodospirillales</taxon>
        <taxon>Dongiaceae</taxon>
        <taxon>Hypericibacter</taxon>
    </lineage>
</organism>
<dbReference type="Gene3D" id="3.50.50.60">
    <property type="entry name" value="FAD/NAD(P)-binding domain"/>
    <property type="match status" value="1"/>
</dbReference>
<dbReference type="PANTHER" id="PTHR11552">
    <property type="entry name" value="GLUCOSE-METHANOL-CHOLINE GMC OXIDOREDUCTASE"/>
    <property type="match status" value="1"/>
</dbReference>
<dbReference type="Proteomes" id="UP000326202">
    <property type="component" value="Chromosome"/>
</dbReference>
<comment type="similarity">
    <text evidence="2">Belongs to the GMC oxidoreductase family.</text>
</comment>
<evidence type="ECO:0000256" key="1">
    <source>
        <dbReference type="ARBA" id="ARBA00001974"/>
    </source>
</evidence>
<evidence type="ECO:0000313" key="7">
    <source>
        <dbReference type="EMBL" id="QEX19538.1"/>
    </source>
</evidence>
<dbReference type="InterPro" id="IPR036188">
    <property type="entry name" value="FAD/NAD-bd_sf"/>
</dbReference>
<dbReference type="Pfam" id="PF05199">
    <property type="entry name" value="GMC_oxred_C"/>
    <property type="match status" value="1"/>
</dbReference>
<dbReference type="RefSeq" id="WP_151179596.1">
    <property type="nucleotide sequence ID" value="NZ_CP042906.1"/>
</dbReference>
<name>A0A5J6MPM3_9PROT</name>
<feature type="binding site" evidence="5">
    <location>
        <begin position="439"/>
        <end position="440"/>
    </location>
    <ligand>
        <name>FAD</name>
        <dbReference type="ChEBI" id="CHEBI:57692"/>
    </ligand>
</feature>